<name>C1MPC9_MICPC</name>
<keyword evidence="3" id="KW-1185">Reference proteome</keyword>
<evidence type="ECO:0000313" key="3">
    <source>
        <dbReference type="Proteomes" id="UP000001876"/>
    </source>
</evidence>
<dbReference type="AlphaFoldDB" id="C1MPC9"/>
<feature type="region of interest" description="Disordered" evidence="1">
    <location>
        <begin position="1220"/>
        <end position="1244"/>
    </location>
</feature>
<evidence type="ECO:0000313" key="2">
    <source>
        <dbReference type="EMBL" id="EEH58906.1"/>
    </source>
</evidence>
<dbReference type="Proteomes" id="UP000001876">
    <property type="component" value="Unassembled WGS sequence"/>
</dbReference>
<gene>
    <name evidence="2" type="ORF">MICPUCDRAFT_56231</name>
</gene>
<accession>C1MPC9</accession>
<dbReference type="GeneID" id="9682240"/>
<dbReference type="RefSeq" id="XP_003057261.1">
    <property type="nucleotide sequence ID" value="XM_003057215.1"/>
</dbReference>
<organism evidence="3">
    <name type="scientific">Micromonas pusilla (strain CCMP1545)</name>
    <name type="common">Picoplanktonic green alga</name>
    <dbReference type="NCBI Taxonomy" id="564608"/>
    <lineage>
        <taxon>Eukaryota</taxon>
        <taxon>Viridiplantae</taxon>
        <taxon>Chlorophyta</taxon>
        <taxon>Mamiellophyceae</taxon>
        <taxon>Mamiellales</taxon>
        <taxon>Mamiellaceae</taxon>
        <taxon>Micromonas</taxon>
    </lineage>
</organism>
<evidence type="ECO:0000256" key="1">
    <source>
        <dbReference type="SAM" id="MobiDB-lite"/>
    </source>
</evidence>
<dbReference type="KEGG" id="mpp:MICPUCDRAFT_56231"/>
<dbReference type="EMBL" id="GG663737">
    <property type="protein sequence ID" value="EEH58906.1"/>
    <property type="molecule type" value="Genomic_DNA"/>
</dbReference>
<protein>
    <submittedName>
        <fullName evidence="2">Predicted protein</fullName>
    </submittedName>
</protein>
<sequence>MERMPASEFSNELLAVLASEERLRDWLASLRDALGRRPLSAADALLIGVVLAKSRSVEHVETVLEVERVLKRAIARKMLDPIALREAASLAVELVASHSKKEKPAKKRAKTKAMAGKDDARLSLYVRDALPALVAALLSFRSPKAWALAEESIPFLVAAAPSSSPDAIDSCDIVDAHVRDVVMPILESLMRSSLSALRTSTEKIHETEATTKGESRHAGDGVAAHVFATALRSIPEATLAMDGPWRLLLDSLPVRYGGHVDSFDVDPLLSAAGRALARAACVDDARRIELCGVIEQKLKGVTASRAVGLDVLRVMLNGPEQPLSQEDVRLAVRWALHAASSAKVSADTGAMSAQRLIIPAAAVVIAALPYLERDDIAAMRDGWLTPRLSAQALTWRDGTTASGFPPVCTVRSHMSIPIEERLPVDAIAALFHADLVLAAYVNPMEFRTRVVNGGLELGVASLGRKVNANEKAQAGVAASCTNEKWGYLMGAAAMTVLANLLHACLDATQIYDGDNAPSFFDLGLPTADVRRALLHRLSHLLALQRGIQIEVDAEIDDAFATAASSLPRVQVSTWLSAVEAVLAEDGPQTSGYSRFDVPDVEPQVQAGILSRAAAAFSTSTGLTKHEAGHVSTIAFDPGFILRELVRRGILHKSLILAERLAPNVSETSATAAMTVQSFRGAQPDRYQMLSERLAAPPSANSHGEGNELVIVKPSFGRWTDTSASIRAAIVAGCFELCTIAAMSSSSPAIEASVISALAAPVLQLDSWDLNNADGLAITFAAQDSAQDDMASDMASHTRLAVLQWVTARATECTALRAAAPALSLGATLLLGLPRASVTACCPTLVTAHASAALWGRTDLDTSQSDSFECRSLQLTRDLLQGYVECAVDDMILSEPQCATDFSDGTSFERAQRVSLLKTAHHLTLKCDGVNAAIAVIMDVVHVISNTTDPMPLQSSSTAISVVLDLLTSHVGRIIKDVRDDALGLNQRDREVNIDVSDLLMRVGELIVQTIDAAAMLVNNESGKKRKLSAVVLVDIIHGVSATLLSLISISVWIASVRSGDNKKSRRLDDVAKAAYESSGRLGIAVDSLEGEGSNASVKRESARMRSNRVSLRAATALRAGAQLTDLSEDKNAAKTGRRHRKFRKMRWVDMEAEEPSSDEGGVEGEADDDEDDAIFCVRPNGDGIEGWEMHHRQSEKRPFPEVDGPVETETTAVIVPQIRRVNASPKKKAHGQDVRVREAANNLA</sequence>
<proteinExistence type="predicted"/>
<reference evidence="2 3" key="1">
    <citation type="journal article" date="2009" name="Science">
        <title>Green evolution and dynamic adaptations revealed by genomes of the marine picoeukaryotes Micromonas.</title>
        <authorList>
            <person name="Worden A.Z."/>
            <person name="Lee J.H."/>
            <person name="Mock T."/>
            <person name="Rouze P."/>
            <person name="Simmons M.P."/>
            <person name="Aerts A.L."/>
            <person name="Allen A.E."/>
            <person name="Cuvelier M.L."/>
            <person name="Derelle E."/>
            <person name="Everett M.V."/>
            <person name="Foulon E."/>
            <person name="Grimwood J."/>
            <person name="Gundlach H."/>
            <person name="Henrissat B."/>
            <person name="Napoli C."/>
            <person name="McDonald S.M."/>
            <person name="Parker M.S."/>
            <person name="Rombauts S."/>
            <person name="Salamov A."/>
            <person name="Von Dassow P."/>
            <person name="Badger J.H."/>
            <person name="Coutinho P.M."/>
            <person name="Demir E."/>
            <person name="Dubchak I."/>
            <person name="Gentemann C."/>
            <person name="Eikrem W."/>
            <person name="Gready J.E."/>
            <person name="John U."/>
            <person name="Lanier W."/>
            <person name="Lindquist E.A."/>
            <person name="Lucas S."/>
            <person name="Mayer K.F."/>
            <person name="Moreau H."/>
            <person name="Not F."/>
            <person name="Otillar R."/>
            <person name="Panaud O."/>
            <person name="Pangilinan J."/>
            <person name="Paulsen I."/>
            <person name="Piegu B."/>
            <person name="Poliakov A."/>
            <person name="Robbens S."/>
            <person name="Schmutz J."/>
            <person name="Toulza E."/>
            <person name="Wyss T."/>
            <person name="Zelensky A."/>
            <person name="Zhou K."/>
            <person name="Armbrust E.V."/>
            <person name="Bhattacharya D."/>
            <person name="Goodenough U.W."/>
            <person name="Van de Peer Y."/>
            <person name="Grigoriev I.V."/>
        </authorList>
    </citation>
    <scope>NUCLEOTIDE SEQUENCE [LARGE SCALE GENOMIC DNA]</scope>
    <source>
        <strain evidence="2 3">CCMP1545</strain>
    </source>
</reference>